<accession>A0ABU0NGK4</accession>
<dbReference type="Proteomes" id="UP001230654">
    <property type="component" value="Unassembled WGS sequence"/>
</dbReference>
<organism evidence="2 3">
    <name type="scientific">Streptomyces rishiriensis</name>
    <dbReference type="NCBI Taxonomy" id="68264"/>
    <lineage>
        <taxon>Bacteria</taxon>
        <taxon>Bacillati</taxon>
        <taxon>Actinomycetota</taxon>
        <taxon>Actinomycetes</taxon>
        <taxon>Kitasatosporales</taxon>
        <taxon>Streptomycetaceae</taxon>
        <taxon>Streptomyces</taxon>
    </lineage>
</organism>
<evidence type="ECO:0008006" key="4">
    <source>
        <dbReference type="Google" id="ProtNLM"/>
    </source>
</evidence>
<dbReference type="Gene3D" id="2.40.10.10">
    <property type="entry name" value="Trypsin-like serine proteases"/>
    <property type="match status" value="2"/>
</dbReference>
<dbReference type="EMBL" id="JAUSWV010000001">
    <property type="protein sequence ID" value="MDQ0578216.1"/>
    <property type="molecule type" value="Genomic_DNA"/>
</dbReference>
<gene>
    <name evidence="2" type="ORF">QF030_000394</name>
</gene>
<dbReference type="SUPFAM" id="SSF50494">
    <property type="entry name" value="Trypsin-like serine proteases"/>
    <property type="match status" value="1"/>
</dbReference>
<proteinExistence type="predicted"/>
<protein>
    <recommendedName>
        <fullName evidence="4">Secreted protein</fullName>
    </recommendedName>
</protein>
<dbReference type="InterPro" id="IPR009003">
    <property type="entry name" value="Peptidase_S1_PA"/>
</dbReference>
<dbReference type="PANTHER" id="PTHR15462:SF19">
    <property type="entry name" value="PEPTIDASE S1 DOMAIN-CONTAINING PROTEIN"/>
    <property type="match status" value="1"/>
</dbReference>
<dbReference type="PROSITE" id="PS51257">
    <property type="entry name" value="PROKAR_LIPOPROTEIN"/>
    <property type="match status" value="1"/>
</dbReference>
<dbReference type="InterPro" id="IPR043504">
    <property type="entry name" value="Peptidase_S1_PA_chymotrypsin"/>
</dbReference>
<reference evidence="2 3" key="1">
    <citation type="submission" date="2023-07" db="EMBL/GenBank/DDBJ databases">
        <title>Comparative genomics of wheat-associated soil bacteria to identify genetic determinants of phenazine resistance.</title>
        <authorList>
            <person name="Mouncey N."/>
        </authorList>
    </citation>
    <scope>NUCLEOTIDE SEQUENCE [LARGE SCALE GENOMIC DNA]</scope>
    <source>
        <strain evidence="2 3">B2I6</strain>
    </source>
</reference>
<evidence type="ECO:0000313" key="2">
    <source>
        <dbReference type="EMBL" id="MDQ0578216.1"/>
    </source>
</evidence>
<keyword evidence="3" id="KW-1185">Reference proteome</keyword>
<comment type="caution">
    <text evidence="2">The sequence shown here is derived from an EMBL/GenBank/DDBJ whole genome shotgun (WGS) entry which is preliminary data.</text>
</comment>
<evidence type="ECO:0000256" key="1">
    <source>
        <dbReference type="ARBA" id="ARBA00022729"/>
    </source>
</evidence>
<dbReference type="PANTHER" id="PTHR15462">
    <property type="entry name" value="SERINE PROTEASE"/>
    <property type="match status" value="1"/>
</dbReference>
<name>A0ABU0NGK4_STRRH</name>
<dbReference type="InterPro" id="IPR050966">
    <property type="entry name" value="Glutamyl_endopeptidase"/>
</dbReference>
<keyword evidence="1" id="KW-0732">Signal</keyword>
<evidence type="ECO:0000313" key="3">
    <source>
        <dbReference type="Proteomes" id="UP001230654"/>
    </source>
</evidence>
<sequence>MGNEMKGRSGRRGRPFGMLLWVTASLLFTVTGCQSPSAQEAQTVSRFTEPKTWSSSDMAEAVPYDMAMQDGTQIDSRVSDPEPKPVVAQPEQAPYVENAAVLGKVFFDTPEGRRVCSGTAVTDPADPGASSLVWTAGHCVHTGRTGSFYRNIVFVPSYNNEALPGVSSADTDTRQISPLGVWWADRAAVSTGWAREGEEVGGAGAAYDFAVLHVRRSGDPTASLEEAIGYAIPVALDAPAITAIPTLKIWGYPAETPFDGNLLFSCQDRPGRLSIATEDPTLYRIGCTMNGGASGGGWFMARQDGTLALVSNTSVGPSEARWLAGPRLGSEARELLTAVGADTGTG</sequence>